<dbReference type="GO" id="GO:0000902">
    <property type="term" value="P:cell morphogenesis"/>
    <property type="evidence" value="ECO:0007669"/>
    <property type="project" value="InterPro"/>
</dbReference>
<dbReference type="AlphaFoldDB" id="A0A7C5WVL1"/>
<evidence type="ECO:0000256" key="1">
    <source>
        <dbReference type="ARBA" id="ARBA00022618"/>
    </source>
</evidence>
<dbReference type="GO" id="GO:1901891">
    <property type="term" value="P:regulation of cell septum assembly"/>
    <property type="evidence" value="ECO:0007669"/>
    <property type="project" value="InterPro"/>
</dbReference>
<dbReference type="InterPro" id="IPR005526">
    <property type="entry name" value="Septum_form_inhib_MinC_C"/>
</dbReference>
<dbReference type="Pfam" id="PF03775">
    <property type="entry name" value="MinC_C"/>
    <property type="match status" value="1"/>
</dbReference>
<reference evidence="5" key="1">
    <citation type="journal article" date="2020" name="mSystems">
        <title>Genome- and Community-Level Interaction Insights into Carbon Utilization and Element Cycling Functions of Hydrothermarchaeota in Hydrothermal Sediment.</title>
        <authorList>
            <person name="Zhou Z."/>
            <person name="Liu Y."/>
            <person name="Xu W."/>
            <person name="Pan J."/>
            <person name="Luo Z.H."/>
            <person name="Li M."/>
        </authorList>
    </citation>
    <scope>NUCLEOTIDE SEQUENCE [LARGE SCALE GENOMIC DNA]</scope>
    <source>
        <strain evidence="5">HyVt-523</strain>
    </source>
</reference>
<proteinExistence type="predicted"/>
<organism evidence="5">
    <name type="scientific">Oceanithermus profundus</name>
    <dbReference type="NCBI Taxonomy" id="187137"/>
    <lineage>
        <taxon>Bacteria</taxon>
        <taxon>Thermotogati</taxon>
        <taxon>Deinococcota</taxon>
        <taxon>Deinococci</taxon>
        <taxon>Thermales</taxon>
        <taxon>Thermaceae</taxon>
        <taxon>Oceanithermus</taxon>
    </lineage>
</organism>
<dbReference type="InterPro" id="IPR013033">
    <property type="entry name" value="MinC"/>
</dbReference>
<sequence>MRVRATPKALAVRLDGDEGPEEVRKTLEKLPDLPLEVEVAGFVPAEVVAALLEAAGEREVTFRPPRGAAVVPATQVVPETVRAGRRVSAGGTVVVLGDVNPGGEVVAGGDVIVVGKLRGLAHAGAEGNREAAIWALSVEAKQLRIADLVARAPEEGFSGQGPERAVVKEGRIVLEPWGKGRPRG</sequence>
<dbReference type="EMBL" id="DRNZ01000073">
    <property type="protein sequence ID" value="HHO57756.1"/>
    <property type="molecule type" value="Genomic_DNA"/>
</dbReference>
<evidence type="ECO:0000256" key="3">
    <source>
        <dbReference type="ARBA" id="ARBA00023306"/>
    </source>
</evidence>
<protein>
    <submittedName>
        <fullName evidence="5">Septum site-determining protein MinC</fullName>
    </submittedName>
</protein>
<dbReference type="PANTHER" id="PTHR34108">
    <property type="entry name" value="SEPTUM SITE-DETERMINING PROTEIN MINC"/>
    <property type="match status" value="1"/>
</dbReference>
<dbReference type="GO" id="GO:0000917">
    <property type="term" value="P:division septum assembly"/>
    <property type="evidence" value="ECO:0007669"/>
    <property type="project" value="UniProtKB-KW"/>
</dbReference>
<dbReference type="Proteomes" id="UP000886105">
    <property type="component" value="Unassembled WGS sequence"/>
</dbReference>
<dbReference type="SUPFAM" id="SSF63848">
    <property type="entry name" value="Cell-division inhibitor MinC, C-terminal domain"/>
    <property type="match status" value="1"/>
</dbReference>
<feature type="domain" description="Septum formation inhibitor MinC C-terminal" evidence="4">
    <location>
        <begin position="77"/>
        <end position="174"/>
    </location>
</feature>
<accession>A0A7C5WVL1</accession>
<keyword evidence="1" id="KW-0132">Cell division</keyword>
<keyword evidence="3" id="KW-0131">Cell cycle</keyword>
<evidence type="ECO:0000313" key="5">
    <source>
        <dbReference type="EMBL" id="HHO57756.1"/>
    </source>
</evidence>
<comment type="caution">
    <text evidence="5">The sequence shown here is derived from an EMBL/GenBank/DDBJ whole genome shotgun (WGS) entry which is preliminary data.</text>
</comment>
<gene>
    <name evidence="5" type="ORF">ENJ85_01130</name>
</gene>
<dbReference type="Gene3D" id="2.160.20.70">
    <property type="match status" value="1"/>
</dbReference>
<keyword evidence="2" id="KW-0717">Septation</keyword>
<dbReference type="PANTHER" id="PTHR34108:SF1">
    <property type="entry name" value="SEPTUM SITE-DETERMINING PROTEIN MINC"/>
    <property type="match status" value="1"/>
</dbReference>
<dbReference type="InterPro" id="IPR016098">
    <property type="entry name" value="CAP/MinC_C"/>
</dbReference>
<dbReference type="InterPro" id="IPR036145">
    <property type="entry name" value="MinC_C_sf"/>
</dbReference>
<evidence type="ECO:0000256" key="2">
    <source>
        <dbReference type="ARBA" id="ARBA00023210"/>
    </source>
</evidence>
<evidence type="ECO:0000259" key="4">
    <source>
        <dbReference type="Pfam" id="PF03775"/>
    </source>
</evidence>
<name>A0A7C5WVL1_9DEIN</name>